<organism evidence="9 10">
    <name type="scientific">Mesobacillus foraminis</name>
    <dbReference type="NCBI Taxonomy" id="279826"/>
    <lineage>
        <taxon>Bacteria</taxon>
        <taxon>Bacillati</taxon>
        <taxon>Bacillota</taxon>
        <taxon>Bacilli</taxon>
        <taxon>Bacillales</taxon>
        <taxon>Bacillaceae</taxon>
        <taxon>Mesobacillus</taxon>
    </lineage>
</organism>
<evidence type="ECO:0000313" key="9">
    <source>
        <dbReference type="EMBL" id="TCN18085.1"/>
    </source>
</evidence>
<proteinExistence type="inferred from homology"/>
<evidence type="ECO:0000256" key="8">
    <source>
        <dbReference type="SAM" id="Phobius"/>
    </source>
</evidence>
<dbReference type="Pfam" id="PF02535">
    <property type="entry name" value="Zip"/>
    <property type="match status" value="1"/>
</dbReference>
<feature type="transmembrane region" description="Helical" evidence="8">
    <location>
        <begin position="161"/>
        <end position="180"/>
    </location>
</feature>
<feature type="transmembrane region" description="Helical" evidence="8">
    <location>
        <begin position="128"/>
        <end position="152"/>
    </location>
</feature>
<feature type="transmembrane region" description="Helical" evidence="8">
    <location>
        <begin position="58"/>
        <end position="78"/>
    </location>
</feature>
<dbReference type="PANTHER" id="PTHR11040">
    <property type="entry name" value="ZINC/IRON TRANSPORTER"/>
    <property type="match status" value="1"/>
</dbReference>
<evidence type="ECO:0000256" key="5">
    <source>
        <dbReference type="ARBA" id="ARBA00022833"/>
    </source>
</evidence>
<keyword evidence="4 8" id="KW-0812">Transmembrane</keyword>
<keyword evidence="6 8" id="KW-1133">Transmembrane helix</keyword>
<accession>A0A4R2AWR8</accession>
<dbReference type="GO" id="GO:0005886">
    <property type="term" value="C:plasma membrane"/>
    <property type="evidence" value="ECO:0007669"/>
    <property type="project" value="UniProtKB-SubCell"/>
</dbReference>
<keyword evidence="5" id="KW-0862">Zinc</keyword>
<dbReference type="PANTHER" id="PTHR11040:SF211">
    <property type="entry name" value="ZINC TRANSPORTER ZIP11"/>
    <property type="match status" value="1"/>
</dbReference>
<gene>
    <name evidence="9" type="ORF">EV146_12113</name>
</gene>
<feature type="transmembrane region" description="Helical" evidence="8">
    <location>
        <begin position="6"/>
        <end position="23"/>
    </location>
</feature>
<keyword evidence="7 8" id="KW-0472">Membrane</keyword>
<feature type="transmembrane region" description="Helical" evidence="8">
    <location>
        <begin position="218"/>
        <end position="236"/>
    </location>
</feature>
<keyword evidence="3" id="KW-1003">Cell membrane</keyword>
<dbReference type="InterPro" id="IPR003689">
    <property type="entry name" value="ZIP"/>
</dbReference>
<keyword evidence="10" id="KW-1185">Reference proteome</keyword>
<evidence type="ECO:0000313" key="10">
    <source>
        <dbReference type="Proteomes" id="UP000295689"/>
    </source>
</evidence>
<evidence type="ECO:0000256" key="3">
    <source>
        <dbReference type="ARBA" id="ARBA00022475"/>
    </source>
</evidence>
<protein>
    <submittedName>
        <fullName evidence="9">ZIP family zinc transporter</fullName>
    </submittedName>
</protein>
<evidence type="ECO:0000256" key="2">
    <source>
        <dbReference type="ARBA" id="ARBA00006939"/>
    </source>
</evidence>
<dbReference type="Proteomes" id="UP000295689">
    <property type="component" value="Unassembled WGS sequence"/>
</dbReference>
<evidence type="ECO:0000256" key="6">
    <source>
        <dbReference type="ARBA" id="ARBA00022989"/>
    </source>
</evidence>
<name>A0A4R2AWR8_9BACI</name>
<dbReference type="EMBL" id="SLVV01000021">
    <property type="protein sequence ID" value="TCN18085.1"/>
    <property type="molecule type" value="Genomic_DNA"/>
</dbReference>
<feature type="transmembrane region" description="Helical" evidence="8">
    <location>
        <begin position="99"/>
        <end position="122"/>
    </location>
</feature>
<reference evidence="9 10" key="1">
    <citation type="journal article" date="2015" name="Stand. Genomic Sci.">
        <title>Genomic Encyclopedia of Bacterial and Archaeal Type Strains, Phase III: the genomes of soil and plant-associated and newly described type strains.</title>
        <authorList>
            <person name="Whitman W.B."/>
            <person name="Woyke T."/>
            <person name="Klenk H.P."/>
            <person name="Zhou Y."/>
            <person name="Lilburn T.G."/>
            <person name="Beck B.J."/>
            <person name="De Vos P."/>
            <person name="Vandamme P."/>
            <person name="Eisen J.A."/>
            <person name="Garrity G."/>
            <person name="Hugenholtz P."/>
            <person name="Kyrpides N.C."/>
        </authorList>
    </citation>
    <scope>NUCLEOTIDE SEQUENCE [LARGE SCALE GENOMIC DNA]</scope>
    <source>
        <strain evidence="9 10">CV53</strain>
    </source>
</reference>
<comment type="similarity">
    <text evidence="2">Belongs to the ZIP transporter (TC 2.A.5) family.</text>
</comment>
<feature type="transmembrane region" description="Helical" evidence="8">
    <location>
        <begin position="186"/>
        <end position="206"/>
    </location>
</feature>
<dbReference type="GO" id="GO:0005385">
    <property type="term" value="F:zinc ion transmembrane transporter activity"/>
    <property type="evidence" value="ECO:0007669"/>
    <property type="project" value="TreeGrafter"/>
</dbReference>
<evidence type="ECO:0000256" key="1">
    <source>
        <dbReference type="ARBA" id="ARBA00004651"/>
    </source>
</evidence>
<feature type="transmembrane region" description="Helical" evidence="8">
    <location>
        <begin position="35"/>
        <end position="52"/>
    </location>
</feature>
<evidence type="ECO:0000256" key="7">
    <source>
        <dbReference type="ARBA" id="ARBA00023136"/>
    </source>
</evidence>
<comment type="caution">
    <text evidence="9">The sequence shown here is derived from an EMBL/GenBank/DDBJ whole genome shotgun (WGS) entry which is preliminary data.</text>
</comment>
<sequence>MDVNLGILISAMGTALGAVPALLLSNLSHRFKDNLLAYSAGIMVAASTYALIPATLKLSNMLVLTLGILLGTLTLTLLELLLPHVEADHRNHPSHQANPLLLITAMAIHNIPEGLSVGVSYASQFEELGSLVAFSIGLQNLPEGFLVCLFLVANRVSRAKAFLYTAFTGVIELISSLAGLQLTDQYLGLVPYGLAFAAGAMLFVVYKELIPESHGDGNERSATFAFVLGLLTMIFITDLSL</sequence>
<dbReference type="AlphaFoldDB" id="A0A4R2AWR8"/>
<comment type="subcellular location">
    <subcellularLocation>
        <location evidence="1">Cell membrane</location>
        <topology evidence="1">Multi-pass membrane protein</topology>
    </subcellularLocation>
</comment>
<evidence type="ECO:0000256" key="4">
    <source>
        <dbReference type="ARBA" id="ARBA00022692"/>
    </source>
</evidence>